<dbReference type="SUPFAM" id="SSF144232">
    <property type="entry name" value="HIT/MYND zinc finger-like"/>
    <property type="match status" value="1"/>
</dbReference>
<feature type="compositionally biased region" description="Pro residues" evidence="2">
    <location>
        <begin position="181"/>
        <end position="191"/>
    </location>
</feature>
<keyword evidence="1" id="KW-0479">Metal-binding</keyword>
<name>A0A2T3Z519_TRIA4</name>
<dbReference type="GO" id="GO:0008270">
    <property type="term" value="F:zinc ion binding"/>
    <property type="evidence" value="ECO:0007669"/>
    <property type="project" value="UniProtKB-UniRule"/>
</dbReference>
<dbReference type="Pfam" id="PF04438">
    <property type="entry name" value="zf-HIT"/>
    <property type="match status" value="1"/>
</dbReference>
<feature type="region of interest" description="Disordered" evidence="2">
    <location>
        <begin position="90"/>
        <end position="121"/>
    </location>
</feature>
<dbReference type="InterPro" id="IPR013087">
    <property type="entry name" value="Znf_C2H2_type"/>
</dbReference>
<keyword evidence="5" id="KW-1185">Reference proteome</keyword>
<organism evidence="4 5">
    <name type="scientific">Trichoderma asperellum (strain ATCC 204424 / CBS 433.97 / NBRC 101777)</name>
    <dbReference type="NCBI Taxonomy" id="1042311"/>
    <lineage>
        <taxon>Eukaryota</taxon>
        <taxon>Fungi</taxon>
        <taxon>Dikarya</taxon>
        <taxon>Ascomycota</taxon>
        <taxon>Pezizomycotina</taxon>
        <taxon>Sordariomycetes</taxon>
        <taxon>Hypocreomycetidae</taxon>
        <taxon>Hypocreales</taxon>
        <taxon>Hypocreaceae</taxon>
        <taxon>Trichoderma</taxon>
    </lineage>
</organism>
<evidence type="ECO:0000313" key="5">
    <source>
        <dbReference type="Proteomes" id="UP000240493"/>
    </source>
</evidence>
<evidence type="ECO:0000256" key="2">
    <source>
        <dbReference type="SAM" id="MobiDB-lite"/>
    </source>
</evidence>
<feature type="region of interest" description="Disordered" evidence="2">
    <location>
        <begin position="156"/>
        <end position="201"/>
    </location>
</feature>
<dbReference type="Proteomes" id="UP000240493">
    <property type="component" value="Unassembled WGS sequence"/>
</dbReference>
<keyword evidence="1" id="KW-0863">Zinc-finger</keyword>
<feature type="domain" description="HIT-type" evidence="3">
    <location>
        <begin position="131"/>
        <end position="164"/>
    </location>
</feature>
<keyword evidence="1" id="KW-0862">Zinc</keyword>
<evidence type="ECO:0000313" key="4">
    <source>
        <dbReference type="EMBL" id="PTB39887.1"/>
    </source>
</evidence>
<evidence type="ECO:0000259" key="3">
    <source>
        <dbReference type="PROSITE" id="PS51083"/>
    </source>
</evidence>
<dbReference type="PROSITE" id="PS00028">
    <property type="entry name" value="ZINC_FINGER_C2H2_1"/>
    <property type="match status" value="1"/>
</dbReference>
<sequence>MCYCRMYVYMYFVPQRRVEREKKKDLRAKRLKSHTCRTLNEHPAANHLSIQTMASEALHCEAEESSASSAPAEMSGIEAAASSIDENPISASQQAHVSDAGADATQQNASDNGDGAASQAPSMRMPNANLCGVCEINPGKYKCSRCRLPYCSVPCSKAHQQNHPPDPPKEEPKPASQTLNAPPPAAAPLPPLSEHIDPSNPFSALATSDKLQLLFKKYPNLPNQLLEIHDATQPPPESPDAVSKAIPASLMKGLPASNNSGRGQWNHDIGIKNGKAALRKARKASGEDGEAIREYTELILHIMNETNDRNDAAAYVQRQIAEQDTALIERLLAEDRRNQ</sequence>
<evidence type="ECO:0000256" key="1">
    <source>
        <dbReference type="PROSITE-ProRule" id="PRU00453"/>
    </source>
</evidence>
<gene>
    <name evidence="4" type="ORF">M441DRAFT_422506</name>
</gene>
<dbReference type="EMBL" id="KZ679263">
    <property type="protein sequence ID" value="PTB39887.1"/>
    <property type="molecule type" value="Genomic_DNA"/>
</dbReference>
<dbReference type="Gene3D" id="3.30.60.190">
    <property type="match status" value="1"/>
</dbReference>
<proteinExistence type="predicted"/>
<dbReference type="AlphaFoldDB" id="A0A2T3Z519"/>
<protein>
    <recommendedName>
        <fullName evidence="3">HIT-type domain-containing protein</fullName>
    </recommendedName>
</protein>
<reference evidence="4 5" key="1">
    <citation type="submission" date="2016-07" db="EMBL/GenBank/DDBJ databases">
        <title>Multiple horizontal gene transfer events from other fungi enriched the ability of initially mycotrophic Trichoderma (Ascomycota) to feed on dead plant biomass.</title>
        <authorList>
            <consortium name="DOE Joint Genome Institute"/>
            <person name="Aerts A."/>
            <person name="Atanasova L."/>
            <person name="Chenthamara K."/>
            <person name="Zhang J."/>
            <person name="Grujic M."/>
            <person name="Henrissat B."/>
            <person name="Kuo A."/>
            <person name="Salamov A."/>
            <person name="Lipzen A."/>
            <person name="Labutti K."/>
            <person name="Barry K."/>
            <person name="Miao Y."/>
            <person name="Rahimi M.J."/>
            <person name="Shen Q."/>
            <person name="Grigoriev I.V."/>
            <person name="Kubicek C.P."/>
            <person name="Druzhinina I.S."/>
        </authorList>
    </citation>
    <scope>NUCLEOTIDE SEQUENCE [LARGE SCALE GENOMIC DNA]</scope>
    <source>
        <strain evidence="4 5">CBS 433.97</strain>
    </source>
</reference>
<dbReference type="PROSITE" id="PS51083">
    <property type="entry name" value="ZF_HIT"/>
    <property type="match status" value="1"/>
</dbReference>
<accession>A0A2T3Z519</accession>
<dbReference type="CDD" id="cd23024">
    <property type="entry name" value="zf-HIT_ZNHIT2-3"/>
    <property type="match status" value="1"/>
</dbReference>
<dbReference type="OrthoDB" id="18412at2759"/>
<dbReference type="InterPro" id="IPR007529">
    <property type="entry name" value="Znf_HIT"/>
</dbReference>